<organism evidence="3 4">
    <name type="scientific">Candidatus Roizmanbacteria bacterium GW2011_GWC2_37_13</name>
    <dbReference type="NCBI Taxonomy" id="1618486"/>
    <lineage>
        <taxon>Bacteria</taxon>
        <taxon>Candidatus Roizmaniibacteriota</taxon>
    </lineage>
</organism>
<dbReference type="InterPro" id="IPR002637">
    <property type="entry name" value="RdgB/HAM1"/>
</dbReference>
<dbReference type="GO" id="GO:0047429">
    <property type="term" value="F:nucleoside triphosphate diphosphatase activity"/>
    <property type="evidence" value="ECO:0007669"/>
    <property type="project" value="InterPro"/>
</dbReference>
<dbReference type="Pfam" id="PF01725">
    <property type="entry name" value="Ham1p_like"/>
    <property type="match status" value="1"/>
</dbReference>
<dbReference type="GO" id="GO:0009143">
    <property type="term" value="P:nucleoside triphosphate catabolic process"/>
    <property type="evidence" value="ECO:0007669"/>
    <property type="project" value="InterPro"/>
</dbReference>
<dbReference type="SUPFAM" id="SSF52972">
    <property type="entry name" value="ITPase-like"/>
    <property type="match status" value="1"/>
</dbReference>
<accession>A0A0G0IQW8</accession>
<protein>
    <submittedName>
        <fullName evidence="3">Non-canonical purine NTP pyrophosphatase</fullName>
    </submittedName>
</protein>
<proteinExistence type="inferred from homology"/>
<evidence type="ECO:0000256" key="2">
    <source>
        <dbReference type="ARBA" id="ARBA00022801"/>
    </source>
</evidence>
<comment type="caution">
    <text evidence="3">The sequence shown here is derived from an EMBL/GenBank/DDBJ whole genome shotgun (WGS) entry which is preliminary data.</text>
</comment>
<keyword evidence="2" id="KW-0378">Hydrolase</keyword>
<dbReference type="InterPro" id="IPR029001">
    <property type="entry name" value="ITPase-like_fam"/>
</dbReference>
<dbReference type="EMBL" id="LBSV01000002">
    <property type="protein sequence ID" value="KKQ26579.1"/>
    <property type="molecule type" value="Genomic_DNA"/>
</dbReference>
<reference evidence="3 4" key="1">
    <citation type="journal article" date="2015" name="Nature">
        <title>rRNA introns, odd ribosomes, and small enigmatic genomes across a large radiation of phyla.</title>
        <authorList>
            <person name="Brown C.T."/>
            <person name="Hug L.A."/>
            <person name="Thomas B.C."/>
            <person name="Sharon I."/>
            <person name="Castelle C.J."/>
            <person name="Singh A."/>
            <person name="Wilkins M.J."/>
            <person name="Williams K.H."/>
            <person name="Banfield J.F."/>
        </authorList>
    </citation>
    <scope>NUCLEOTIDE SEQUENCE [LARGE SCALE GENOMIC DNA]</scope>
</reference>
<dbReference type="PANTHER" id="PTHR11067:SF9">
    <property type="entry name" value="INOSINE TRIPHOSPHATE PYROPHOSPHATASE"/>
    <property type="match status" value="1"/>
</dbReference>
<dbReference type="Proteomes" id="UP000034917">
    <property type="component" value="Unassembled WGS sequence"/>
</dbReference>
<evidence type="ECO:0000256" key="1">
    <source>
        <dbReference type="ARBA" id="ARBA00008023"/>
    </source>
</evidence>
<sequence>MKKLLLATHNPAKLEELKFGLKELENQGIKLLSLNDVRVEKEPEETGQTFQENSELKARFYSKLTSLPTIADDGGLIIPYLDNGPGVRSRRWPGYEATDQELIDYTLFHLRGVSGPKRTAYLETCVCFYMPGHPKRDQVIFEQEKVKGHIAEKPSWRPTNGYPFRALFIVDEFGKYYDELTDEEHDKINHRYRALKKLTKKIINLIRL</sequence>
<dbReference type="CDD" id="cd00515">
    <property type="entry name" value="HAM1"/>
    <property type="match status" value="1"/>
</dbReference>
<dbReference type="GO" id="GO:0005829">
    <property type="term" value="C:cytosol"/>
    <property type="evidence" value="ECO:0007669"/>
    <property type="project" value="TreeGrafter"/>
</dbReference>
<gene>
    <name evidence="3" type="ORF">US40_C0002G0113</name>
</gene>
<dbReference type="AlphaFoldDB" id="A0A0G0IQW8"/>
<dbReference type="Gene3D" id="3.90.950.10">
    <property type="match status" value="1"/>
</dbReference>
<dbReference type="PANTHER" id="PTHR11067">
    <property type="entry name" value="INOSINE TRIPHOSPHATE PYROPHOSPHATASE/HAM1 PROTEIN"/>
    <property type="match status" value="1"/>
</dbReference>
<evidence type="ECO:0000313" key="4">
    <source>
        <dbReference type="Proteomes" id="UP000034917"/>
    </source>
</evidence>
<evidence type="ECO:0000313" key="3">
    <source>
        <dbReference type="EMBL" id="KKQ26579.1"/>
    </source>
</evidence>
<comment type="similarity">
    <text evidence="1">Belongs to the HAM1 NTPase family.</text>
</comment>
<name>A0A0G0IQW8_9BACT</name>